<feature type="coiled-coil region" evidence="1">
    <location>
        <begin position="91"/>
        <end position="163"/>
    </location>
</feature>
<protein>
    <submittedName>
        <fullName evidence="2">Uncharacterized protein</fullName>
    </submittedName>
</protein>
<dbReference type="KEGG" id="ddd:Dda3937_00950"/>
<dbReference type="AlphaFoldDB" id="E0SCT0"/>
<evidence type="ECO:0000313" key="2">
    <source>
        <dbReference type="EMBL" id="ADM99721.1"/>
    </source>
</evidence>
<dbReference type="HOGENOM" id="CLU_1382192_0_0_6"/>
<evidence type="ECO:0000256" key="1">
    <source>
        <dbReference type="SAM" id="Coils"/>
    </source>
</evidence>
<evidence type="ECO:0000313" key="3">
    <source>
        <dbReference type="Proteomes" id="UP000006859"/>
    </source>
</evidence>
<dbReference type="EMBL" id="CP002038">
    <property type="protein sequence ID" value="ADM99721.1"/>
    <property type="molecule type" value="Genomic_DNA"/>
</dbReference>
<organism evidence="2 3">
    <name type="scientific">Dickeya dadantii (strain 3937)</name>
    <name type="common">Erwinia chrysanthemi (strain 3937)</name>
    <dbReference type="NCBI Taxonomy" id="198628"/>
    <lineage>
        <taxon>Bacteria</taxon>
        <taxon>Pseudomonadati</taxon>
        <taxon>Pseudomonadota</taxon>
        <taxon>Gammaproteobacteria</taxon>
        <taxon>Enterobacterales</taxon>
        <taxon>Pectobacteriaceae</taxon>
        <taxon>Dickeya</taxon>
    </lineage>
</organism>
<keyword evidence="1" id="KW-0175">Coiled coil</keyword>
<name>E0SCT0_DICD3</name>
<reference evidence="2 3" key="1">
    <citation type="journal article" date="2011" name="J. Bacteriol.">
        <title>Genome sequence of the plant-pathogenic bacterium Dickeya dadantii 3937.</title>
        <authorList>
            <person name="Glasner J.D."/>
            <person name="Yang C.H."/>
            <person name="Reverchon S."/>
            <person name="Hugouvieux-Cotte-Pattat N."/>
            <person name="Condemine G."/>
            <person name="Bohin J.P."/>
            <person name="Van Gijsegem F."/>
            <person name="Yang S."/>
            <person name="Franza T."/>
            <person name="Expert D."/>
            <person name="Plunkett G. III"/>
            <person name="San Francisco M.J."/>
            <person name="Charkowski A.O."/>
            <person name="Py B."/>
            <person name="Bell K."/>
            <person name="Rauscher L."/>
            <person name="Rodriguez-Palenzuela P."/>
            <person name="Toussaint A."/>
            <person name="Holeva M.C."/>
            <person name="He S.Y."/>
            <person name="Douet V."/>
            <person name="Boccara M."/>
            <person name="Blanco C."/>
            <person name="Toth I."/>
            <person name="Anderson B.D."/>
            <person name="Biehl B.S."/>
            <person name="Mau B."/>
            <person name="Flynn S.M."/>
            <person name="Barras F."/>
            <person name="Lindeberg M."/>
            <person name="Birch P.R."/>
            <person name="Tsuyumu S."/>
            <person name="Shi X."/>
            <person name="Hibbing M."/>
            <person name="Yap M.N."/>
            <person name="Carpentier M."/>
            <person name="Dassa E."/>
            <person name="Umehara M."/>
            <person name="Kim J.F."/>
            <person name="Rusch M."/>
            <person name="Soni P."/>
            <person name="Mayhew G.F."/>
            <person name="Fouts D.E."/>
            <person name="Gill S.R."/>
            <person name="Blattner F.R."/>
            <person name="Keen N.T."/>
            <person name="Perna N.T."/>
        </authorList>
    </citation>
    <scope>NUCLEOTIDE SEQUENCE [LARGE SCALE GENOMIC DNA]</scope>
    <source>
        <strain evidence="2 3">3937</strain>
    </source>
</reference>
<proteinExistence type="predicted"/>
<accession>E0SCT0</accession>
<gene>
    <name evidence="2" type="ordered locus">Dda3937_00950</name>
</gene>
<sequence>MNYQFSKPLRRYLMSDIKSIIKKAFGTSNINEAATFLASACNRMKNHSREEIQNEVESALKEINLNHSRDHEQTAKSKVIYRDSPETTRKLNNLEKSLMASNLENNKLKNQSKEKTERIIEIERLLYQYQNIYIQNNESKEEIEKMKNNITHTEKAYRQALEHCLFLRRQLYETANELSKARSNMGIRILKKLFSHL</sequence>
<keyword evidence="3" id="KW-1185">Reference proteome</keyword>
<dbReference type="Proteomes" id="UP000006859">
    <property type="component" value="Chromosome"/>
</dbReference>
<dbReference type="eggNOG" id="ENOG502ZEZP">
    <property type="taxonomic scope" value="Bacteria"/>
</dbReference>